<dbReference type="PANTHER" id="PTHR20994">
    <property type="entry name" value="ER MEMBRANE PROTEIN COMPLEX SUBUNIT 6"/>
    <property type="match status" value="1"/>
</dbReference>
<keyword evidence="7 8" id="KW-0472">Membrane</keyword>
<feature type="transmembrane region" description="Helical" evidence="8">
    <location>
        <begin position="52"/>
        <end position="71"/>
    </location>
</feature>
<dbReference type="InterPro" id="IPR029008">
    <property type="entry name" value="EMC6-like"/>
</dbReference>
<evidence type="ECO:0000256" key="1">
    <source>
        <dbReference type="ARBA" id="ARBA00004477"/>
    </source>
</evidence>
<evidence type="ECO:0000256" key="7">
    <source>
        <dbReference type="ARBA" id="ARBA00023136"/>
    </source>
</evidence>
<dbReference type="Proteomes" id="UP000054144">
    <property type="component" value="Unassembled WGS sequence"/>
</dbReference>
<dbReference type="OrthoDB" id="16510at2759"/>
<evidence type="ECO:0000256" key="5">
    <source>
        <dbReference type="ARBA" id="ARBA00022824"/>
    </source>
</evidence>
<dbReference type="GO" id="GO:0034975">
    <property type="term" value="P:protein folding in endoplasmic reticulum"/>
    <property type="evidence" value="ECO:0007669"/>
    <property type="project" value="TreeGrafter"/>
</dbReference>
<evidence type="ECO:0000256" key="4">
    <source>
        <dbReference type="ARBA" id="ARBA00022692"/>
    </source>
</evidence>
<accession>A0A0D7A145</accession>
<dbReference type="AlphaFoldDB" id="A0A0D7A145"/>
<dbReference type="GO" id="GO:0000045">
    <property type="term" value="P:autophagosome assembly"/>
    <property type="evidence" value="ECO:0007669"/>
    <property type="project" value="TreeGrafter"/>
</dbReference>
<organism evidence="9 10">
    <name type="scientific">Fistulina hepatica ATCC 64428</name>
    <dbReference type="NCBI Taxonomy" id="1128425"/>
    <lineage>
        <taxon>Eukaryota</taxon>
        <taxon>Fungi</taxon>
        <taxon>Dikarya</taxon>
        <taxon>Basidiomycota</taxon>
        <taxon>Agaricomycotina</taxon>
        <taxon>Agaricomycetes</taxon>
        <taxon>Agaricomycetidae</taxon>
        <taxon>Agaricales</taxon>
        <taxon>Fistulinaceae</taxon>
        <taxon>Fistulina</taxon>
    </lineage>
</organism>
<keyword evidence="5" id="KW-0256">Endoplasmic reticulum</keyword>
<name>A0A0D7A145_9AGAR</name>
<evidence type="ECO:0000256" key="8">
    <source>
        <dbReference type="SAM" id="Phobius"/>
    </source>
</evidence>
<dbReference type="InterPro" id="IPR008504">
    <property type="entry name" value="Emc6"/>
</dbReference>
<evidence type="ECO:0000256" key="6">
    <source>
        <dbReference type="ARBA" id="ARBA00022989"/>
    </source>
</evidence>
<comment type="subcellular location">
    <subcellularLocation>
        <location evidence="1">Endoplasmic reticulum membrane</location>
        <topology evidence="1">Multi-pass membrane protein</topology>
    </subcellularLocation>
</comment>
<dbReference type="Pfam" id="PF07019">
    <property type="entry name" value="EMC6"/>
    <property type="match status" value="1"/>
</dbReference>
<dbReference type="PANTHER" id="PTHR20994:SF0">
    <property type="entry name" value="ER MEMBRANE PROTEIN COMPLEX SUBUNIT 6"/>
    <property type="match status" value="1"/>
</dbReference>
<reference evidence="9 10" key="1">
    <citation type="journal article" date="2015" name="Fungal Genet. Biol.">
        <title>Evolution of novel wood decay mechanisms in Agaricales revealed by the genome sequences of Fistulina hepatica and Cylindrobasidium torrendii.</title>
        <authorList>
            <person name="Floudas D."/>
            <person name="Held B.W."/>
            <person name="Riley R."/>
            <person name="Nagy L.G."/>
            <person name="Koehler G."/>
            <person name="Ransdell A.S."/>
            <person name="Younus H."/>
            <person name="Chow J."/>
            <person name="Chiniquy J."/>
            <person name="Lipzen A."/>
            <person name="Tritt A."/>
            <person name="Sun H."/>
            <person name="Haridas S."/>
            <person name="LaButti K."/>
            <person name="Ohm R.A."/>
            <person name="Kues U."/>
            <person name="Blanchette R.A."/>
            <person name="Grigoriev I.V."/>
            <person name="Minto R.E."/>
            <person name="Hibbett D.S."/>
        </authorList>
    </citation>
    <scope>NUCLEOTIDE SEQUENCE [LARGE SCALE GENOMIC DNA]</scope>
    <source>
        <strain evidence="9 10">ATCC 64428</strain>
    </source>
</reference>
<evidence type="ECO:0000313" key="10">
    <source>
        <dbReference type="Proteomes" id="UP000054144"/>
    </source>
</evidence>
<proteinExistence type="inferred from homology"/>
<protein>
    <recommendedName>
        <fullName evidence="3">ER membrane protein complex subunit 6</fullName>
    </recommendedName>
</protein>
<feature type="transmembrane region" description="Helical" evidence="8">
    <location>
        <begin position="92"/>
        <end position="111"/>
    </location>
</feature>
<keyword evidence="6 8" id="KW-1133">Transmembrane helix</keyword>
<gene>
    <name evidence="9" type="ORF">FISHEDRAFT_78783</name>
</gene>
<comment type="similarity">
    <text evidence="2">Belongs to the EMC6 family.</text>
</comment>
<evidence type="ECO:0000313" key="9">
    <source>
        <dbReference type="EMBL" id="KIY43129.1"/>
    </source>
</evidence>
<evidence type="ECO:0000256" key="2">
    <source>
        <dbReference type="ARBA" id="ARBA00009436"/>
    </source>
</evidence>
<dbReference type="EMBL" id="KN882117">
    <property type="protein sequence ID" value="KIY43129.1"/>
    <property type="molecule type" value="Genomic_DNA"/>
</dbReference>
<keyword evidence="10" id="KW-1185">Reference proteome</keyword>
<sequence>MSSPSSPDATAQLVYQPNLMSTYSSLSSVKFLTACLAGAVTGILGLENWAGFGLFALSTILTSLSIYFINCKGRPYKYILGNTIALVNPGKDNAFTFVLVWTLFYAIVHVYD</sequence>
<keyword evidence="4 8" id="KW-0812">Transmembrane</keyword>
<dbReference type="GO" id="GO:0072546">
    <property type="term" value="C:EMC complex"/>
    <property type="evidence" value="ECO:0007669"/>
    <property type="project" value="InterPro"/>
</dbReference>
<evidence type="ECO:0000256" key="3">
    <source>
        <dbReference type="ARBA" id="ARBA00020827"/>
    </source>
</evidence>